<feature type="region of interest" description="Disordered" evidence="1">
    <location>
        <begin position="144"/>
        <end position="166"/>
    </location>
</feature>
<evidence type="ECO:0000313" key="2">
    <source>
        <dbReference type="EMBL" id="PKA15666.1"/>
    </source>
</evidence>
<evidence type="ECO:0008006" key="4">
    <source>
        <dbReference type="Google" id="ProtNLM"/>
    </source>
</evidence>
<proteinExistence type="predicted"/>
<feature type="compositionally biased region" description="Basic and acidic residues" evidence="1">
    <location>
        <begin position="150"/>
        <end position="165"/>
    </location>
</feature>
<dbReference type="RefSeq" id="WP_100722713.1">
    <property type="nucleotide sequence ID" value="NZ_NPEG01000001.1"/>
</dbReference>
<dbReference type="Proteomes" id="UP000231857">
    <property type="component" value="Unassembled WGS sequence"/>
</dbReference>
<reference evidence="2 3" key="1">
    <citation type="submission" date="2017-07" db="EMBL/GenBank/DDBJ databases">
        <title>Leptospira spp. isolated from tropical soils.</title>
        <authorList>
            <person name="Thibeaux R."/>
            <person name="Iraola G."/>
            <person name="Ferres I."/>
            <person name="Bierque E."/>
            <person name="Girault D."/>
            <person name="Soupe-Gilbert M.-E."/>
            <person name="Picardeau M."/>
            <person name="Goarant C."/>
        </authorList>
    </citation>
    <scope>NUCLEOTIDE SEQUENCE [LARGE SCALE GENOMIC DNA]</scope>
    <source>
        <strain evidence="2 3">ATI7-C-A2</strain>
    </source>
</reference>
<accession>A0ABX4PIQ1</accession>
<protein>
    <recommendedName>
        <fullName evidence="4">Porin</fullName>
    </recommendedName>
</protein>
<evidence type="ECO:0000313" key="3">
    <source>
        <dbReference type="Proteomes" id="UP000231857"/>
    </source>
</evidence>
<comment type="caution">
    <text evidence="2">The sequence shown here is derived from an EMBL/GenBank/DDBJ whole genome shotgun (WGS) entry which is preliminary data.</text>
</comment>
<organism evidence="2 3">
    <name type="scientific">Leptospira haakeii</name>
    <dbReference type="NCBI Taxonomy" id="2023198"/>
    <lineage>
        <taxon>Bacteria</taxon>
        <taxon>Pseudomonadati</taxon>
        <taxon>Spirochaetota</taxon>
        <taxon>Spirochaetia</taxon>
        <taxon>Leptospirales</taxon>
        <taxon>Leptospiraceae</taxon>
        <taxon>Leptospira</taxon>
    </lineage>
</organism>
<dbReference type="EMBL" id="NPEI01000006">
    <property type="protein sequence ID" value="PKA15666.1"/>
    <property type="molecule type" value="Genomic_DNA"/>
</dbReference>
<keyword evidence="3" id="KW-1185">Reference proteome</keyword>
<gene>
    <name evidence="2" type="ORF">CH363_11650</name>
</gene>
<sequence>MLYTKILISFLFFNRSIFSQDPPNEKPKEKPKEIQEQLQTWIAGAKDENGTPIQDFFFGSSSAKRKMPKYFSIYPGFNVEEITVDISGKGNEAIMSQVTSNKPSWLFDLKSKEFQISEWIGVHLLVHNSDFYLDKQVVQEDPYAASDPFSEDKKSSNKRTSRDVGTRMNGNYSMAMPVIYVGRDNEDSWRFGLGFGPANVRLTGTADFFKSSDIFTYTEGMYANRTDYLNQLSMMQFYNGNINFREGDPVVSYLLANLSQGNNLELLGLYYASKGLLNVDPFLLFFGDRTKYSDLELVTLNSLARSQVNVHATSVFSYMIFIETGKLGFVKFRLALGGPIFKQQGYTYEFRNLQFSAYMPIEF</sequence>
<name>A0ABX4PIQ1_9LEPT</name>
<evidence type="ECO:0000256" key="1">
    <source>
        <dbReference type="SAM" id="MobiDB-lite"/>
    </source>
</evidence>